<reference evidence="1 2" key="1">
    <citation type="submission" date="2018-09" db="EMBL/GenBank/DDBJ databases">
        <title>Cohnella cavernae sp. nov., isolated from a karst cave.</title>
        <authorList>
            <person name="Zhu H."/>
        </authorList>
    </citation>
    <scope>NUCLEOTIDE SEQUENCE [LARGE SCALE GENOMIC DNA]</scope>
    <source>
        <strain evidence="1 2">K2E09-144</strain>
    </source>
</reference>
<evidence type="ECO:0000313" key="1">
    <source>
        <dbReference type="EMBL" id="RIE01390.1"/>
    </source>
</evidence>
<protein>
    <submittedName>
        <fullName evidence="1">Uncharacterized protein</fullName>
    </submittedName>
</protein>
<comment type="caution">
    <text evidence="1">The sequence shown here is derived from an EMBL/GenBank/DDBJ whole genome shotgun (WGS) entry which is preliminary data.</text>
</comment>
<gene>
    <name evidence="1" type="ORF">D3H35_23770</name>
</gene>
<organism evidence="1 2">
    <name type="scientific">Cohnella faecalis</name>
    <dbReference type="NCBI Taxonomy" id="2315694"/>
    <lineage>
        <taxon>Bacteria</taxon>
        <taxon>Bacillati</taxon>
        <taxon>Bacillota</taxon>
        <taxon>Bacilli</taxon>
        <taxon>Bacillales</taxon>
        <taxon>Paenibacillaceae</taxon>
        <taxon>Cohnella</taxon>
    </lineage>
</organism>
<dbReference type="Proteomes" id="UP000266340">
    <property type="component" value="Unassembled WGS sequence"/>
</dbReference>
<name>A0A398CFW2_9BACL</name>
<proteinExistence type="predicted"/>
<sequence length="66" mass="7946">MYMNGQMIFDDNHFMDHMVSEVPIQVYCGRMHSDVGFIEYYGKEFVKVNNIFYSRKQFTFVSRPGY</sequence>
<dbReference type="EMBL" id="QXJM01000040">
    <property type="protein sequence ID" value="RIE01390.1"/>
    <property type="molecule type" value="Genomic_DNA"/>
</dbReference>
<dbReference type="AlphaFoldDB" id="A0A398CFW2"/>
<evidence type="ECO:0000313" key="2">
    <source>
        <dbReference type="Proteomes" id="UP000266340"/>
    </source>
</evidence>
<accession>A0A398CFW2</accession>
<keyword evidence="2" id="KW-1185">Reference proteome</keyword>
<dbReference type="OrthoDB" id="2626448at2"/>